<gene>
    <name evidence="2" type="ORF">A9Q84_01700</name>
</gene>
<name>A0A1Y5FG88_9BACT</name>
<organism evidence="2 3">
    <name type="scientific">Halobacteriovorax marinus</name>
    <dbReference type="NCBI Taxonomy" id="97084"/>
    <lineage>
        <taxon>Bacteria</taxon>
        <taxon>Pseudomonadati</taxon>
        <taxon>Bdellovibrionota</taxon>
        <taxon>Bacteriovoracia</taxon>
        <taxon>Bacteriovoracales</taxon>
        <taxon>Halobacteriovoraceae</taxon>
        <taxon>Halobacteriovorax</taxon>
    </lineage>
</organism>
<feature type="chain" id="PRO_5012011794" evidence="1">
    <location>
        <begin position="18"/>
        <end position="244"/>
    </location>
</feature>
<protein>
    <submittedName>
        <fullName evidence="2">Uncharacterized protein</fullName>
    </submittedName>
</protein>
<accession>A0A1Y5FG88</accession>
<evidence type="ECO:0000313" key="2">
    <source>
        <dbReference type="EMBL" id="OUR99766.1"/>
    </source>
</evidence>
<keyword evidence="1" id="KW-0732">Signal</keyword>
<dbReference type="EMBL" id="MAAO01000002">
    <property type="protein sequence ID" value="OUR99766.1"/>
    <property type="molecule type" value="Genomic_DNA"/>
</dbReference>
<reference evidence="3" key="1">
    <citation type="journal article" date="2017" name="Proc. Natl. Acad. Sci. U.S.A.">
        <title>Simulation of Deepwater Horizon oil plume reveals substrate specialization within a complex community of hydrocarbon-degraders.</title>
        <authorList>
            <person name="Hu P."/>
            <person name="Dubinsky E.A."/>
            <person name="Probst A.J."/>
            <person name="Wang J."/>
            <person name="Sieber C.M.K."/>
            <person name="Tom L.M."/>
            <person name="Gardinali P."/>
            <person name="Banfield J.F."/>
            <person name="Atlas R.M."/>
            <person name="Andersen G.L."/>
        </authorList>
    </citation>
    <scope>NUCLEOTIDE SEQUENCE [LARGE SCALE GENOMIC DNA]</scope>
</reference>
<proteinExistence type="predicted"/>
<evidence type="ECO:0000256" key="1">
    <source>
        <dbReference type="SAM" id="SignalP"/>
    </source>
</evidence>
<sequence length="244" mass="28985">MIRKLFLTFLLSTSILAGNVPAEGEAEVNSKIILRHFHQFTPKITSLIEYNWSQEELERKEKSLKLGFKYRVHNNVKLGIFYKRAYGLRHDDDWVWQNMKWLWNDTNSRGENILIGEAGYKKLFGNYIFETRLTYEHNFFNDHDAIKVRPGVTYLVLDEGAAFINLFLNYEAYLPLNFSEKSIYEQWIYAGLLYHYSDVIKPGVFYNFRKGYWTSSKDFKDKNLGKYEQTHSSHYLGVSLNIYY</sequence>
<evidence type="ECO:0000313" key="3">
    <source>
        <dbReference type="Proteomes" id="UP000196531"/>
    </source>
</evidence>
<dbReference type="AlphaFoldDB" id="A0A1Y5FG88"/>
<feature type="signal peptide" evidence="1">
    <location>
        <begin position="1"/>
        <end position="17"/>
    </location>
</feature>
<comment type="caution">
    <text evidence="2">The sequence shown here is derived from an EMBL/GenBank/DDBJ whole genome shotgun (WGS) entry which is preliminary data.</text>
</comment>
<dbReference type="Proteomes" id="UP000196531">
    <property type="component" value="Unassembled WGS sequence"/>
</dbReference>